<reference evidence="1" key="1">
    <citation type="submission" date="2022-06" db="EMBL/GenBank/DDBJ databases">
        <title>Complete genome sequences of two strains of the flax pathogen Septoria linicola.</title>
        <authorList>
            <person name="Lapalu N."/>
            <person name="Simon A."/>
            <person name="Demenou B."/>
            <person name="Paumier D."/>
            <person name="Guillot M.-P."/>
            <person name="Gout L."/>
            <person name="Valade R."/>
        </authorList>
    </citation>
    <scope>NUCLEOTIDE SEQUENCE</scope>
    <source>
        <strain evidence="1">SE15195</strain>
    </source>
</reference>
<dbReference type="EMBL" id="CP099421">
    <property type="protein sequence ID" value="USW52482.1"/>
    <property type="molecule type" value="Genomic_DNA"/>
</dbReference>
<evidence type="ECO:0000313" key="1">
    <source>
        <dbReference type="EMBL" id="USW52482.1"/>
    </source>
</evidence>
<protein>
    <submittedName>
        <fullName evidence="1">Uncharacterized protein</fullName>
    </submittedName>
</protein>
<name>A0A9Q9AV01_9PEZI</name>
<evidence type="ECO:0000313" key="2">
    <source>
        <dbReference type="Proteomes" id="UP001056384"/>
    </source>
</evidence>
<dbReference type="AlphaFoldDB" id="A0A9Q9AV01"/>
<accession>A0A9Q9AV01</accession>
<dbReference type="Proteomes" id="UP001056384">
    <property type="component" value="Chromosome 4"/>
</dbReference>
<proteinExistence type="predicted"/>
<gene>
    <name evidence="1" type="ORF">Slin15195_G058010</name>
</gene>
<dbReference type="OrthoDB" id="10066232at2759"/>
<organism evidence="1 2">
    <name type="scientific">Septoria linicola</name>
    <dbReference type="NCBI Taxonomy" id="215465"/>
    <lineage>
        <taxon>Eukaryota</taxon>
        <taxon>Fungi</taxon>
        <taxon>Dikarya</taxon>
        <taxon>Ascomycota</taxon>
        <taxon>Pezizomycotina</taxon>
        <taxon>Dothideomycetes</taxon>
        <taxon>Dothideomycetidae</taxon>
        <taxon>Mycosphaerellales</taxon>
        <taxon>Mycosphaerellaceae</taxon>
        <taxon>Septoria</taxon>
    </lineage>
</organism>
<keyword evidence="2" id="KW-1185">Reference proteome</keyword>
<sequence length="206" mass="23206">MAQETYSFASLDSDVDEDRNAQTRYAPMQNMLSAAHLVRTLLTAQQHRAGTKATTLTKATDPKRCYGILVEGVLKTFVKTGPPWDACAEQHTIEVDIKQAGFRKSPRNIHDKVESIGPFDLFGESLHFNVLNIPSMMRIKIECCLTRAEQRDFSDVKWMIRQHTPQILQALQDGIVSDEDLLEVLEHVQVGDEAETFELKHALALA</sequence>